<keyword evidence="3" id="KW-1185">Reference proteome</keyword>
<accession>A0ABX2H5J7</accession>
<organism evidence="2 3">
    <name type="scientific">Blautia faecis</name>
    <dbReference type="NCBI Taxonomy" id="871665"/>
    <lineage>
        <taxon>Bacteria</taxon>
        <taxon>Bacillati</taxon>
        <taxon>Bacillota</taxon>
        <taxon>Clostridia</taxon>
        <taxon>Lachnospirales</taxon>
        <taxon>Lachnospiraceae</taxon>
        <taxon>Blautia</taxon>
    </lineage>
</organism>
<proteinExistence type="predicted"/>
<feature type="transmembrane region" description="Helical" evidence="1">
    <location>
        <begin position="12"/>
        <end position="38"/>
    </location>
</feature>
<keyword evidence="1" id="KW-1133">Transmembrane helix</keyword>
<dbReference type="RefSeq" id="WP_118578142.1">
    <property type="nucleotide sequence ID" value="NZ_JAAITS010000006.1"/>
</dbReference>
<gene>
    <name evidence="2" type="ORF">G5B17_03525</name>
</gene>
<dbReference type="Proteomes" id="UP001644719">
    <property type="component" value="Unassembled WGS sequence"/>
</dbReference>
<dbReference type="Pfam" id="PF12650">
    <property type="entry name" value="DUF3784"/>
    <property type="match status" value="1"/>
</dbReference>
<feature type="transmembrane region" description="Helical" evidence="1">
    <location>
        <begin position="86"/>
        <end position="108"/>
    </location>
</feature>
<keyword evidence="1" id="KW-0812">Transmembrane</keyword>
<comment type="caution">
    <text evidence="2">The sequence shown here is derived from an EMBL/GenBank/DDBJ whole genome shotgun (WGS) entry which is preliminary data.</text>
</comment>
<evidence type="ECO:0000313" key="2">
    <source>
        <dbReference type="EMBL" id="NSG84525.1"/>
    </source>
</evidence>
<keyword evidence="1" id="KW-0472">Membrane</keyword>
<evidence type="ECO:0000313" key="3">
    <source>
        <dbReference type="Proteomes" id="UP001644719"/>
    </source>
</evidence>
<dbReference type="EMBL" id="JAAITS010000006">
    <property type="protein sequence ID" value="NSG84525.1"/>
    <property type="molecule type" value="Genomic_DNA"/>
</dbReference>
<dbReference type="InterPro" id="IPR017259">
    <property type="entry name" value="UCP037672"/>
</dbReference>
<sequence length="110" mass="12138">MTLADTAHGSDWILWVVFAVFVILTIALLSGHGSKFISGYNTASKEEKARYDEKKLCRVYGIGMGVIAILLLITGLFESFLPSSFVYVLLVLIVIDVVIIIILSNTICKR</sequence>
<reference evidence="2 3" key="1">
    <citation type="journal article" date="2020" name="Cell Host Microbe">
        <title>Functional and Genomic Variation between Human-Derived Isolates of Lachnospiraceae Reveals Inter- and Intra-Species Diversity.</title>
        <authorList>
            <person name="Sorbara M.T."/>
            <person name="Littmann E.R."/>
            <person name="Fontana E."/>
            <person name="Moody T.U."/>
            <person name="Kohout C.E."/>
            <person name="Gjonbalaj M."/>
            <person name="Eaton V."/>
            <person name="Seok R."/>
            <person name="Leiner I.M."/>
            <person name="Pamer E.G."/>
        </authorList>
    </citation>
    <scope>NUCLEOTIDE SEQUENCE [LARGE SCALE GENOMIC DNA]</scope>
    <source>
        <strain evidence="2 3">MSK.17.74</strain>
    </source>
</reference>
<protein>
    <submittedName>
        <fullName evidence="2">DUF3784 domain-containing protein</fullName>
    </submittedName>
</protein>
<name>A0ABX2H5J7_9FIRM</name>
<evidence type="ECO:0000256" key="1">
    <source>
        <dbReference type="SAM" id="Phobius"/>
    </source>
</evidence>
<feature type="transmembrane region" description="Helical" evidence="1">
    <location>
        <begin position="59"/>
        <end position="80"/>
    </location>
</feature>